<keyword evidence="3" id="KW-1185">Reference proteome</keyword>
<proteinExistence type="predicted"/>
<dbReference type="EMBL" id="GL883021">
    <property type="protein sequence ID" value="EGG16908.1"/>
    <property type="molecule type" value="Genomic_DNA"/>
</dbReference>
<dbReference type="KEGG" id="dfa:DFA_07889"/>
<accession>F4Q3Z4</accession>
<organism evidence="2 3">
    <name type="scientific">Cavenderia fasciculata</name>
    <name type="common">Slime mold</name>
    <name type="synonym">Dictyostelium fasciculatum</name>
    <dbReference type="NCBI Taxonomy" id="261658"/>
    <lineage>
        <taxon>Eukaryota</taxon>
        <taxon>Amoebozoa</taxon>
        <taxon>Evosea</taxon>
        <taxon>Eumycetozoa</taxon>
        <taxon>Dictyostelia</taxon>
        <taxon>Acytosteliales</taxon>
        <taxon>Cavenderiaceae</taxon>
        <taxon>Cavenderia</taxon>
    </lineage>
</organism>
<dbReference type="RefSeq" id="XP_004355382.1">
    <property type="nucleotide sequence ID" value="XM_004355330.1"/>
</dbReference>
<feature type="compositionally biased region" description="Basic and acidic residues" evidence="1">
    <location>
        <begin position="73"/>
        <end position="84"/>
    </location>
</feature>
<dbReference type="Proteomes" id="UP000007797">
    <property type="component" value="Unassembled WGS sequence"/>
</dbReference>
<gene>
    <name evidence="2" type="ORF">DFA_07889</name>
</gene>
<feature type="compositionally biased region" description="Polar residues" evidence="1">
    <location>
        <begin position="54"/>
        <end position="69"/>
    </location>
</feature>
<protein>
    <submittedName>
        <fullName evidence="2">Uncharacterized protein</fullName>
    </submittedName>
</protein>
<dbReference type="GeneID" id="14869167"/>
<evidence type="ECO:0000313" key="2">
    <source>
        <dbReference type="EMBL" id="EGG16908.1"/>
    </source>
</evidence>
<feature type="region of interest" description="Disordered" evidence="1">
    <location>
        <begin position="54"/>
        <end position="88"/>
    </location>
</feature>
<evidence type="ECO:0000256" key="1">
    <source>
        <dbReference type="SAM" id="MobiDB-lite"/>
    </source>
</evidence>
<name>F4Q3Z4_CACFS</name>
<dbReference type="AlphaFoldDB" id="F4Q3Z4"/>
<sequence length="290" mass="31576">MHRNSEATVANIGCGGASTTSSSLMMPPLCRFDIREYDSVLDERAESKIPRLQFSYNSDGPVDSSQPVQALQDDGHMRQGEKARGRGRRRLRLQHQANVGQQMRPVCIDYLFVGYDVKDPLAEVYKLKKGIKNLEFTATVGALSSADKEMAVRSASSSSSATTDSSSSESIMWNDPRDYGILMLYSDQDDCKTIVPPLSIARSPKLEQAIRSPRTLSPHQSPKVKSVSPRLNLNINLSSSTSPGLSPRNLLPGPSTHHISALALNALSPRGLATVHNQALSPRTALTAVY</sequence>
<reference evidence="3" key="1">
    <citation type="journal article" date="2011" name="Genome Res.">
        <title>Phylogeny-wide analysis of social amoeba genomes highlights ancient origins for complex intercellular communication.</title>
        <authorList>
            <person name="Heidel A.J."/>
            <person name="Lawal H.M."/>
            <person name="Felder M."/>
            <person name="Schilde C."/>
            <person name="Helps N.R."/>
            <person name="Tunggal B."/>
            <person name="Rivero F."/>
            <person name="John U."/>
            <person name="Schleicher M."/>
            <person name="Eichinger L."/>
            <person name="Platzer M."/>
            <person name="Noegel A.A."/>
            <person name="Schaap P."/>
            <person name="Gloeckner G."/>
        </authorList>
    </citation>
    <scope>NUCLEOTIDE SEQUENCE [LARGE SCALE GENOMIC DNA]</scope>
    <source>
        <strain evidence="3">SH3</strain>
    </source>
</reference>
<evidence type="ECO:0000313" key="3">
    <source>
        <dbReference type="Proteomes" id="UP000007797"/>
    </source>
</evidence>